<dbReference type="EC" id="3.4.-.-" evidence="4"/>
<comment type="caution">
    <text evidence="4">The sequence shown here is derived from an EMBL/GenBank/DDBJ whole genome shotgun (WGS) entry which is preliminary data.</text>
</comment>
<dbReference type="Pfam" id="PF00326">
    <property type="entry name" value="Peptidase_S9"/>
    <property type="match status" value="1"/>
</dbReference>
<dbReference type="SUPFAM" id="SSF82171">
    <property type="entry name" value="DPP6 N-terminal domain-like"/>
    <property type="match status" value="1"/>
</dbReference>
<dbReference type="RefSeq" id="WP_353984750.1">
    <property type="nucleotide sequence ID" value="NZ_JBEWLY010000019.1"/>
</dbReference>
<dbReference type="InterPro" id="IPR029058">
    <property type="entry name" value="AB_hydrolase_fold"/>
</dbReference>
<dbReference type="Gene3D" id="3.40.50.1820">
    <property type="entry name" value="alpha/beta hydrolase"/>
    <property type="match status" value="1"/>
</dbReference>
<keyword evidence="1 4" id="KW-0378">Hydrolase</keyword>
<evidence type="ECO:0000313" key="5">
    <source>
        <dbReference type="Proteomes" id="UP001548713"/>
    </source>
</evidence>
<gene>
    <name evidence="4" type="ORF">ABVV53_12450</name>
</gene>
<dbReference type="EMBL" id="JBEWLY010000019">
    <property type="protein sequence ID" value="MET1756260.1"/>
    <property type="molecule type" value="Genomic_DNA"/>
</dbReference>
<keyword evidence="5" id="KW-1185">Reference proteome</keyword>
<dbReference type="SUPFAM" id="SSF53474">
    <property type="entry name" value="alpha/beta-Hydrolases"/>
    <property type="match status" value="1"/>
</dbReference>
<evidence type="ECO:0000256" key="1">
    <source>
        <dbReference type="ARBA" id="ARBA00022801"/>
    </source>
</evidence>
<accession>A0ABV2D306</accession>
<reference evidence="4 5" key="1">
    <citation type="submission" date="2024-07" db="EMBL/GenBank/DDBJ databases">
        <title>Novosphingobium kalidii RD2P27.</title>
        <authorList>
            <person name="Sun J.-Q."/>
        </authorList>
    </citation>
    <scope>NUCLEOTIDE SEQUENCE [LARGE SCALE GENOMIC DNA]</scope>
    <source>
        <strain evidence="4 5">RD2P27</strain>
    </source>
</reference>
<feature type="chain" id="PRO_5046514318" evidence="2">
    <location>
        <begin position="18"/>
        <end position="659"/>
    </location>
</feature>
<sequence>MSLAVAMVAVATSSAHAENVDAVAAAFGAREDISHISMAPSGVKVAMVMPLHGTGDAVGIADLVKGGDVRQVLAVTGPGQRISRCSWASDEQLLCIVTVRQKKAGEVLGYSRVVGVTLDGKPARILTHDGNMYSQGFTWFGGSVIDFAGSKPGEVLMLRQFVPDTFTGSHIGSSDKGLGVESIDPKTGKRSIVERGVGNAVEYISDGHGNVRIMGINPDMNTGYAKNFIDYSYRKAGEREWASLGRVTYNSSGTVSGFQPVAVDPALDVAYGFKNVDGFSALYRVKLDGSGKEERVLARAGTDVDGLVQIGRSRRVVGASYSTEYRTVDFFDPELAKLRTALSKALPGDPAVSFLDASADEGRLLMFIGSDIDPGRYYSLNKATRKLAEVLPVRSALLDRELAEMKPVQISATDGTKIPGYLTLPPGSSGKGLPAIVMPHGGPSSRDDWGFDWLAQFFAARGFAVLQPNFRGSAGYGNAWFGKNGFQSWRTAIGDVNDAGRWLVSSGIAAGDKLAIVGWSYGGYAALQSGVLEPGLFKAIIAIAPVTDLALLRSERRNYSDYVIVDKMIGNGPHVSQGSPAQNAPMIQAPVLMFHGDWDTNVDIEQSRRMESRLRAAGKEVELVTFAGLQHSLVESSARAQMLKKSDDFLRRNLGLPAS</sequence>
<organism evidence="4 5">
    <name type="scientific">Novosphingobium kalidii</name>
    <dbReference type="NCBI Taxonomy" id="3230299"/>
    <lineage>
        <taxon>Bacteria</taxon>
        <taxon>Pseudomonadati</taxon>
        <taxon>Pseudomonadota</taxon>
        <taxon>Alphaproteobacteria</taxon>
        <taxon>Sphingomonadales</taxon>
        <taxon>Sphingomonadaceae</taxon>
        <taxon>Novosphingobium</taxon>
    </lineage>
</organism>
<feature type="domain" description="Peptidase S9 prolyl oligopeptidase catalytic" evidence="3">
    <location>
        <begin position="449"/>
        <end position="655"/>
    </location>
</feature>
<protein>
    <submittedName>
        <fullName evidence="4">S9 family peptidase</fullName>
        <ecNumber evidence="4">3.4.-.-</ecNumber>
    </submittedName>
</protein>
<dbReference type="PANTHER" id="PTHR42776">
    <property type="entry name" value="SERINE PEPTIDASE S9 FAMILY MEMBER"/>
    <property type="match status" value="1"/>
</dbReference>
<feature type="signal peptide" evidence="2">
    <location>
        <begin position="1"/>
        <end position="17"/>
    </location>
</feature>
<dbReference type="Proteomes" id="UP001548713">
    <property type="component" value="Unassembled WGS sequence"/>
</dbReference>
<dbReference type="InterPro" id="IPR001375">
    <property type="entry name" value="Peptidase_S9_cat"/>
</dbReference>
<dbReference type="PANTHER" id="PTHR42776:SF27">
    <property type="entry name" value="DIPEPTIDYL PEPTIDASE FAMILY MEMBER 6"/>
    <property type="match status" value="1"/>
</dbReference>
<evidence type="ECO:0000259" key="3">
    <source>
        <dbReference type="Pfam" id="PF00326"/>
    </source>
</evidence>
<keyword evidence="2" id="KW-0732">Signal</keyword>
<proteinExistence type="predicted"/>
<evidence type="ECO:0000313" key="4">
    <source>
        <dbReference type="EMBL" id="MET1756260.1"/>
    </source>
</evidence>
<name>A0ABV2D306_9SPHN</name>
<dbReference type="GO" id="GO:0016787">
    <property type="term" value="F:hydrolase activity"/>
    <property type="evidence" value="ECO:0007669"/>
    <property type="project" value="UniProtKB-KW"/>
</dbReference>
<evidence type="ECO:0000256" key="2">
    <source>
        <dbReference type="SAM" id="SignalP"/>
    </source>
</evidence>